<sequence length="59" mass="6500">TRESRALRWEIASGEPLGHFLLKVRPAELLTGRLFSSAGKLPPTALALPGRRTPSEYLN</sequence>
<reference evidence="1" key="1">
    <citation type="submission" date="2016-05" db="EMBL/GenBank/DDBJ databases">
        <authorList>
            <person name="Lavstsen T."/>
            <person name="Jespersen J.S."/>
        </authorList>
    </citation>
    <scope>NUCLEOTIDE SEQUENCE</scope>
    <source>
        <tissue evidence="1">Brain</tissue>
    </source>
</reference>
<evidence type="ECO:0000313" key="1">
    <source>
        <dbReference type="EMBL" id="SBQ68655.1"/>
    </source>
</evidence>
<gene>
    <name evidence="1" type="primary">Nfu_g_1_005651</name>
</gene>
<proteinExistence type="predicted"/>
<accession>A0A1A8GAA9</accession>
<reference evidence="1" key="2">
    <citation type="submission" date="2016-06" db="EMBL/GenBank/DDBJ databases">
        <title>The genome of a short-lived fish provides insights into sex chromosome evolution and the genetic control of aging.</title>
        <authorList>
            <person name="Reichwald K."/>
            <person name="Felder M."/>
            <person name="Petzold A."/>
            <person name="Koch P."/>
            <person name="Groth M."/>
            <person name="Platzer M."/>
        </authorList>
    </citation>
    <scope>NUCLEOTIDE SEQUENCE</scope>
    <source>
        <tissue evidence="1">Brain</tissue>
    </source>
</reference>
<dbReference type="EMBL" id="HAEC01000578">
    <property type="protein sequence ID" value="SBQ68655.1"/>
    <property type="molecule type" value="Transcribed_RNA"/>
</dbReference>
<dbReference type="AlphaFoldDB" id="A0A1A8GAA9"/>
<name>A0A1A8GAA9_9TELE</name>
<organism evidence="1">
    <name type="scientific">Nothobranchius korthausae</name>
    <dbReference type="NCBI Taxonomy" id="1143690"/>
    <lineage>
        <taxon>Eukaryota</taxon>
        <taxon>Metazoa</taxon>
        <taxon>Chordata</taxon>
        <taxon>Craniata</taxon>
        <taxon>Vertebrata</taxon>
        <taxon>Euteleostomi</taxon>
        <taxon>Actinopterygii</taxon>
        <taxon>Neopterygii</taxon>
        <taxon>Teleostei</taxon>
        <taxon>Neoteleostei</taxon>
        <taxon>Acanthomorphata</taxon>
        <taxon>Ovalentaria</taxon>
        <taxon>Atherinomorphae</taxon>
        <taxon>Cyprinodontiformes</taxon>
        <taxon>Nothobranchiidae</taxon>
        <taxon>Nothobranchius</taxon>
    </lineage>
</organism>
<protein>
    <submittedName>
        <fullName evidence="1">Uncharacterized protein</fullName>
    </submittedName>
</protein>
<feature type="non-terminal residue" evidence="1">
    <location>
        <position position="1"/>
    </location>
</feature>